<dbReference type="SMART" id="SM00236">
    <property type="entry name" value="fCBD"/>
    <property type="match status" value="2"/>
</dbReference>
<reference evidence="5 6" key="1">
    <citation type="submission" date="2018-08" db="EMBL/GenBank/DDBJ databases">
        <title>Aphanomyces genome sequencing and annotation.</title>
        <authorList>
            <person name="Minardi D."/>
            <person name="Oidtmann B."/>
            <person name="Van Der Giezen M."/>
            <person name="Studholme D.J."/>
        </authorList>
    </citation>
    <scope>NUCLEOTIDE SEQUENCE [LARGE SCALE GENOMIC DNA]</scope>
    <source>
        <strain evidence="5 6">Kv</strain>
    </source>
</reference>
<dbReference type="InterPro" id="IPR000254">
    <property type="entry name" value="CBD"/>
</dbReference>
<evidence type="ECO:0000256" key="3">
    <source>
        <dbReference type="SAM" id="SignalP"/>
    </source>
</evidence>
<gene>
    <name evidence="5" type="ORF">DYB36_009106</name>
</gene>
<dbReference type="EMBL" id="QUSZ01005749">
    <property type="protein sequence ID" value="RHY08376.1"/>
    <property type="molecule type" value="Genomic_DNA"/>
</dbReference>
<feature type="domain" description="CBM1" evidence="4">
    <location>
        <begin position="361"/>
        <end position="397"/>
    </location>
</feature>
<dbReference type="Pfam" id="PF00734">
    <property type="entry name" value="CBM_1"/>
    <property type="match status" value="2"/>
</dbReference>
<proteinExistence type="predicted"/>
<feature type="compositionally biased region" description="Low complexity" evidence="2">
    <location>
        <begin position="250"/>
        <end position="317"/>
    </location>
</feature>
<accession>A0A397AMV1</accession>
<evidence type="ECO:0000313" key="6">
    <source>
        <dbReference type="Proteomes" id="UP000265427"/>
    </source>
</evidence>
<evidence type="ECO:0000259" key="4">
    <source>
        <dbReference type="PROSITE" id="PS51164"/>
    </source>
</evidence>
<feature type="compositionally biased region" description="Low complexity" evidence="2">
    <location>
        <begin position="193"/>
        <end position="204"/>
    </location>
</feature>
<feature type="compositionally biased region" description="Low complexity" evidence="2">
    <location>
        <begin position="228"/>
        <end position="240"/>
    </location>
</feature>
<evidence type="ECO:0000256" key="2">
    <source>
        <dbReference type="SAM" id="MobiDB-lite"/>
    </source>
</evidence>
<feature type="region of interest" description="Disordered" evidence="2">
    <location>
        <begin position="192"/>
        <end position="321"/>
    </location>
</feature>
<feature type="domain" description="CBM1" evidence="4">
    <location>
        <begin position="318"/>
        <end position="354"/>
    </location>
</feature>
<feature type="chain" id="PRO_5017467007" description="CBM1 domain-containing protein" evidence="3">
    <location>
        <begin position="25"/>
        <end position="402"/>
    </location>
</feature>
<dbReference type="GO" id="GO:0030248">
    <property type="term" value="F:cellulose binding"/>
    <property type="evidence" value="ECO:0007669"/>
    <property type="project" value="InterPro"/>
</dbReference>
<evidence type="ECO:0000256" key="1">
    <source>
        <dbReference type="ARBA" id="ARBA00022729"/>
    </source>
</evidence>
<dbReference type="GO" id="GO:0005975">
    <property type="term" value="P:carbohydrate metabolic process"/>
    <property type="evidence" value="ECO:0007669"/>
    <property type="project" value="InterPro"/>
</dbReference>
<sequence length="402" mass="42433">MVSPRSIAMAMALSGAAVFPSVDAHGWILSPAPTFLDPYGDPSKFCGVINGNKLYPADVFNRSPEDNTKAFLARFKVDYTSLKQFFDKNDDCGECGITKFGTAQKLPADGVVKWRNGGEGFVSSHEGPCEVWCDNTVVFQNDNCARNVPSGNMQIDVAKCNGAKKMVVLWIALHAVDWQVYKNCVALQDGVAPSTSAPPLTSTRPPTPSVTEYPIITPTPSPSATEYPTPTTSNASSTTPSPLPFPTRKPAISTTTSVPATTAPSSSSPAPTTSAPTTSAPTTSAPTTSAPTTSRTATTTTATPTAKPSSAPATSPSKIAGGWQQCGGKGYTGATECVRGYHCQVVIEWYHQCIPNVAGEGELKTYEQCGGSSWTGKGQCKQGDECTKLDQWFSQCVPHKNP</sequence>
<dbReference type="InterPro" id="IPR035971">
    <property type="entry name" value="CBD_sf"/>
</dbReference>
<keyword evidence="1 3" id="KW-0732">Signal</keyword>
<feature type="signal peptide" evidence="3">
    <location>
        <begin position="1"/>
        <end position="24"/>
    </location>
</feature>
<dbReference type="Proteomes" id="UP000265427">
    <property type="component" value="Unassembled WGS sequence"/>
</dbReference>
<organism evidence="5 6">
    <name type="scientific">Aphanomyces astaci</name>
    <name type="common">Crayfish plague agent</name>
    <dbReference type="NCBI Taxonomy" id="112090"/>
    <lineage>
        <taxon>Eukaryota</taxon>
        <taxon>Sar</taxon>
        <taxon>Stramenopiles</taxon>
        <taxon>Oomycota</taxon>
        <taxon>Saprolegniomycetes</taxon>
        <taxon>Saprolegniales</taxon>
        <taxon>Verrucalvaceae</taxon>
        <taxon>Aphanomyces</taxon>
    </lineage>
</organism>
<dbReference type="VEuPathDB" id="FungiDB:H257_11258"/>
<protein>
    <recommendedName>
        <fullName evidence="4">CBM1 domain-containing protein</fullName>
    </recommendedName>
</protein>
<comment type="caution">
    <text evidence="5">The sequence shown here is derived from an EMBL/GenBank/DDBJ whole genome shotgun (WGS) entry which is preliminary data.</text>
</comment>
<dbReference type="AlphaFoldDB" id="A0A397AMV1"/>
<dbReference type="PROSITE" id="PS51164">
    <property type="entry name" value="CBM1_2"/>
    <property type="match status" value="2"/>
</dbReference>
<name>A0A397AMV1_APHAT</name>
<dbReference type="SUPFAM" id="SSF57180">
    <property type="entry name" value="Cellulose-binding domain"/>
    <property type="match status" value="2"/>
</dbReference>
<evidence type="ECO:0000313" key="5">
    <source>
        <dbReference type="EMBL" id="RHY08376.1"/>
    </source>
</evidence>
<dbReference type="GO" id="GO:0005576">
    <property type="term" value="C:extracellular region"/>
    <property type="evidence" value="ECO:0007669"/>
    <property type="project" value="InterPro"/>
</dbReference>